<accession>A0A0L0C9S5</accession>
<evidence type="ECO:0000313" key="3">
    <source>
        <dbReference type="Proteomes" id="UP000037069"/>
    </source>
</evidence>
<sequence>MARFILVPELLLLSAAGFLPCLLWAVSDLVSTSQLVRDCSAVVKSVVDDFAGENCSSSPAWYELLLGGWTAEGGEAPQEFLRRVIGGKPETWEKAASGITRLLPDMLNSPLAKVWFGVIADVSNFGWGEGLWYVRDWKQNAHEHPSGSENVIATLSSFFVGLERDRTVDHNLLTPEFKLQFFKMSSLSSASLVASGGKCGRTTNIRPAGSSMNGVR</sequence>
<evidence type="ECO:0000256" key="1">
    <source>
        <dbReference type="SAM" id="SignalP"/>
    </source>
</evidence>
<reference evidence="2 3" key="1">
    <citation type="journal article" date="2015" name="Nat. Commun.">
        <title>Lucilia cuprina genome unlocks parasitic fly biology to underpin future interventions.</title>
        <authorList>
            <person name="Anstead C.A."/>
            <person name="Korhonen P.K."/>
            <person name="Young N.D."/>
            <person name="Hall R.S."/>
            <person name="Jex A.R."/>
            <person name="Murali S.C."/>
            <person name="Hughes D.S."/>
            <person name="Lee S.F."/>
            <person name="Perry T."/>
            <person name="Stroehlein A.J."/>
            <person name="Ansell B.R."/>
            <person name="Breugelmans B."/>
            <person name="Hofmann A."/>
            <person name="Qu J."/>
            <person name="Dugan S."/>
            <person name="Lee S.L."/>
            <person name="Chao H."/>
            <person name="Dinh H."/>
            <person name="Han Y."/>
            <person name="Doddapaneni H.V."/>
            <person name="Worley K.C."/>
            <person name="Muzny D.M."/>
            <person name="Ioannidis P."/>
            <person name="Waterhouse R.M."/>
            <person name="Zdobnov E.M."/>
            <person name="James P.J."/>
            <person name="Bagnall N.H."/>
            <person name="Kotze A.C."/>
            <person name="Gibbs R.A."/>
            <person name="Richards S."/>
            <person name="Batterham P."/>
            <person name="Gasser R.B."/>
        </authorList>
    </citation>
    <scope>NUCLEOTIDE SEQUENCE [LARGE SCALE GENOMIC DNA]</scope>
    <source>
        <strain evidence="2 3">LS</strain>
        <tissue evidence="2">Full body</tissue>
    </source>
</reference>
<comment type="caution">
    <text evidence="2">The sequence shown here is derived from an EMBL/GenBank/DDBJ whole genome shotgun (WGS) entry which is preliminary data.</text>
</comment>
<feature type="signal peptide" evidence="1">
    <location>
        <begin position="1"/>
        <end position="25"/>
    </location>
</feature>
<dbReference type="Proteomes" id="UP000037069">
    <property type="component" value="Unassembled WGS sequence"/>
</dbReference>
<organism evidence="2 3">
    <name type="scientific">Lucilia cuprina</name>
    <name type="common">Green bottle fly</name>
    <name type="synonym">Australian sheep blowfly</name>
    <dbReference type="NCBI Taxonomy" id="7375"/>
    <lineage>
        <taxon>Eukaryota</taxon>
        <taxon>Metazoa</taxon>
        <taxon>Ecdysozoa</taxon>
        <taxon>Arthropoda</taxon>
        <taxon>Hexapoda</taxon>
        <taxon>Insecta</taxon>
        <taxon>Pterygota</taxon>
        <taxon>Neoptera</taxon>
        <taxon>Endopterygota</taxon>
        <taxon>Diptera</taxon>
        <taxon>Brachycera</taxon>
        <taxon>Muscomorpha</taxon>
        <taxon>Oestroidea</taxon>
        <taxon>Calliphoridae</taxon>
        <taxon>Luciliinae</taxon>
        <taxon>Lucilia</taxon>
    </lineage>
</organism>
<dbReference type="AlphaFoldDB" id="A0A0L0C9S5"/>
<evidence type="ECO:0000313" key="2">
    <source>
        <dbReference type="EMBL" id="KNC29183.1"/>
    </source>
</evidence>
<gene>
    <name evidence="2" type="ORF">FF38_07027</name>
</gene>
<keyword evidence="3" id="KW-1185">Reference proteome</keyword>
<feature type="chain" id="PRO_5005536023" evidence="1">
    <location>
        <begin position="26"/>
        <end position="216"/>
    </location>
</feature>
<keyword evidence="1" id="KW-0732">Signal</keyword>
<name>A0A0L0C9S5_LUCCU</name>
<dbReference type="EMBL" id="JRES01000682">
    <property type="protein sequence ID" value="KNC29183.1"/>
    <property type="molecule type" value="Genomic_DNA"/>
</dbReference>
<protein>
    <submittedName>
        <fullName evidence="2">Uncharacterized protein</fullName>
    </submittedName>
</protein>
<proteinExistence type="predicted"/>